<evidence type="ECO:0000313" key="2">
    <source>
        <dbReference type="EMBL" id="CAD2202332.1"/>
    </source>
</evidence>
<evidence type="ECO:0000256" key="1">
    <source>
        <dbReference type="SAM" id="Phobius"/>
    </source>
</evidence>
<gene>
    <name evidence="2" type="ORF">MENT_LOCUS55958</name>
</gene>
<reference evidence="2 3" key="1">
    <citation type="submission" date="2020-08" db="EMBL/GenBank/DDBJ databases">
        <authorList>
            <person name="Koutsovoulos G."/>
            <person name="Danchin GJ E."/>
        </authorList>
    </citation>
    <scope>NUCLEOTIDE SEQUENCE [LARGE SCALE GENOMIC DNA]</scope>
</reference>
<proteinExistence type="predicted"/>
<evidence type="ECO:0000313" key="3">
    <source>
        <dbReference type="Proteomes" id="UP000580250"/>
    </source>
</evidence>
<dbReference type="AlphaFoldDB" id="A0A6V7XSS3"/>
<organism evidence="2 3">
    <name type="scientific">Meloidogyne enterolobii</name>
    <name type="common">Root-knot nematode worm</name>
    <name type="synonym">Meloidogyne mayaguensis</name>
    <dbReference type="NCBI Taxonomy" id="390850"/>
    <lineage>
        <taxon>Eukaryota</taxon>
        <taxon>Metazoa</taxon>
        <taxon>Ecdysozoa</taxon>
        <taxon>Nematoda</taxon>
        <taxon>Chromadorea</taxon>
        <taxon>Rhabditida</taxon>
        <taxon>Tylenchina</taxon>
        <taxon>Tylenchomorpha</taxon>
        <taxon>Tylenchoidea</taxon>
        <taxon>Meloidogynidae</taxon>
        <taxon>Meloidogyninae</taxon>
        <taxon>Meloidogyne</taxon>
    </lineage>
</organism>
<dbReference type="Proteomes" id="UP000580250">
    <property type="component" value="Unassembled WGS sequence"/>
</dbReference>
<accession>A0A6V7XSS3</accession>
<comment type="caution">
    <text evidence="2">The sequence shown here is derived from an EMBL/GenBank/DDBJ whole genome shotgun (WGS) entry which is preliminary data.</text>
</comment>
<name>A0A6V7XSS3_MELEN</name>
<protein>
    <submittedName>
        <fullName evidence="2">Uncharacterized protein</fullName>
    </submittedName>
</protein>
<keyword evidence="1" id="KW-0472">Membrane</keyword>
<feature type="transmembrane region" description="Helical" evidence="1">
    <location>
        <begin position="31"/>
        <end position="49"/>
    </location>
</feature>
<sequence length="55" mass="6371">MFFEPGMPPTMSDGRVSVQARKMALEDFTKFLSFGVIVEIFVYGARYFGFDYFLN</sequence>
<keyword evidence="1" id="KW-0812">Transmembrane</keyword>
<dbReference type="OrthoDB" id="10322835at2759"/>
<keyword evidence="1" id="KW-1133">Transmembrane helix</keyword>
<dbReference type="EMBL" id="CAJEWN010002174">
    <property type="protein sequence ID" value="CAD2202332.1"/>
    <property type="molecule type" value="Genomic_DNA"/>
</dbReference>